<reference evidence="1" key="1">
    <citation type="journal article" date="2020" name="Stud. Mycol.">
        <title>101 Dothideomycetes genomes: a test case for predicting lifestyles and emergence of pathogens.</title>
        <authorList>
            <person name="Haridas S."/>
            <person name="Albert R."/>
            <person name="Binder M."/>
            <person name="Bloem J."/>
            <person name="Labutti K."/>
            <person name="Salamov A."/>
            <person name="Andreopoulos B."/>
            <person name="Baker S."/>
            <person name="Barry K."/>
            <person name="Bills G."/>
            <person name="Bluhm B."/>
            <person name="Cannon C."/>
            <person name="Castanera R."/>
            <person name="Culley D."/>
            <person name="Daum C."/>
            <person name="Ezra D."/>
            <person name="Gonzalez J."/>
            <person name="Henrissat B."/>
            <person name="Kuo A."/>
            <person name="Liang C."/>
            <person name="Lipzen A."/>
            <person name="Lutzoni F."/>
            <person name="Magnuson J."/>
            <person name="Mondo S."/>
            <person name="Nolan M."/>
            <person name="Ohm R."/>
            <person name="Pangilinan J."/>
            <person name="Park H.-J."/>
            <person name="Ramirez L."/>
            <person name="Alfaro M."/>
            <person name="Sun H."/>
            <person name="Tritt A."/>
            <person name="Yoshinaga Y."/>
            <person name="Zwiers L.-H."/>
            <person name="Turgeon B."/>
            <person name="Goodwin S."/>
            <person name="Spatafora J."/>
            <person name="Crous P."/>
            <person name="Grigoriev I."/>
        </authorList>
    </citation>
    <scope>NUCLEOTIDE SEQUENCE</scope>
    <source>
        <strain evidence="1">CBS 107.79</strain>
    </source>
</reference>
<sequence>VQPPYRWDDLQETARHKEVFTIVNTASVLTRPYYARGRWMSAVEENWVAMWFLWHSFRFRDNRNQ</sequence>
<proteinExistence type="predicted"/>
<protein>
    <submittedName>
        <fullName evidence="1">Uncharacterized protein</fullName>
    </submittedName>
</protein>
<keyword evidence="2" id="KW-1185">Reference proteome</keyword>
<dbReference type="Proteomes" id="UP000800036">
    <property type="component" value="Unassembled WGS sequence"/>
</dbReference>
<gene>
    <name evidence="1" type="ORF">BU23DRAFT_412614</name>
</gene>
<feature type="non-terminal residue" evidence="1">
    <location>
        <position position="1"/>
    </location>
</feature>
<organism evidence="1 2">
    <name type="scientific">Bimuria novae-zelandiae CBS 107.79</name>
    <dbReference type="NCBI Taxonomy" id="1447943"/>
    <lineage>
        <taxon>Eukaryota</taxon>
        <taxon>Fungi</taxon>
        <taxon>Dikarya</taxon>
        <taxon>Ascomycota</taxon>
        <taxon>Pezizomycotina</taxon>
        <taxon>Dothideomycetes</taxon>
        <taxon>Pleosporomycetidae</taxon>
        <taxon>Pleosporales</taxon>
        <taxon>Massarineae</taxon>
        <taxon>Didymosphaeriaceae</taxon>
        <taxon>Bimuria</taxon>
    </lineage>
</organism>
<name>A0A6A5VRJ9_9PLEO</name>
<dbReference type="OrthoDB" id="4502478at2759"/>
<dbReference type="EMBL" id="ML976663">
    <property type="protein sequence ID" value="KAF1977496.1"/>
    <property type="molecule type" value="Genomic_DNA"/>
</dbReference>
<feature type="non-terminal residue" evidence="1">
    <location>
        <position position="65"/>
    </location>
</feature>
<evidence type="ECO:0000313" key="1">
    <source>
        <dbReference type="EMBL" id="KAF1977496.1"/>
    </source>
</evidence>
<evidence type="ECO:0000313" key="2">
    <source>
        <dbReference type="Proteomes" id="UP000800036"/>
    </source>
</evidence>
<accession>A0A6A5VRJ9</accession>
<dbReference type="AlphaFoldDB" id="A0A6A5VRJ9"/>